<dbReference type="GeneID" id="302271442"/>
<dbReference type="PANTHER" id="PTHR34047">
    <property type="entry name" value="NUCLEAR INTRON MATURASE 1, MITOCHONDRIAL-RELATED"/>
    <property type="match status" value="1"/>
</dbReference>
<accession>A0A1V4GLY1</accession>
<dbReference type="Proteomes" id="UP000191025">
    <property type="component" value="Unassembled WGS sequence"/>
</dbReference>
<name>A0A1V4GLY1_MORLA</name>
<dbReference type="InterPro" id="IPR000477">
    <property type="entry name" value="RT_dom"/>
</dbReference>
<comment type="caution">
    <text evidence="3">The sequence shown here is derived from an EMBL/GenBank/DDBJ whole genome shotgun (WGS) entry which is preliminary data.</text>
</comment>
<feature type="domain" description="Reverse transcriptase" evidence="2">
    <location>
        <begin position="1"/>
        <end position="413"/>
    </location>
</feature>
<dbReference type="AlphaFoldDB" id="A0A1V4GLY1"/>
<proteinExistence type="inferred from homology"/>
<organism evidence="3 4">
    <name type="scientific">Moraxella lacunata</name>
    <dbReference type="NCBI Taxonomy" id="477"/>
    <lineage>
        <taxon>Bacteria</taxon>
        <taxon>Pseudomonadati</taxon>
        <taxon>Pseudomonadota</taxon>
        <taxon>Gammaproteobacteria</taxon>
        <taxon>Moraxellales</taxon>
        <taxon>Moraxellaceae</taxon>
        <taxon>Moraxella</taxon>
    </lineage>
</organism>
<evidence type="ECO:0000259" key="2">
    <source>
        <dbReference type="PROSITE" id="PS50878"/>
    </source>
</evidence>
<reference evidence="4" key="1">
    <citation type="submission" date="2017-03" db="EMBL/GenBank/DDBJ databases">
        <title>Draft genome sequence of Moraxella equi CCUG 4950T type strain.</title>
        <authorList>
            <person name="Salva-Serra F."/>
            <person name="Engstrom-Jakobsson H."/>
            <person name="Thorell K."/>
            <person name="Jaen-Luchoro D."/>
            <person name="Gonzales-Siles L."/>
            <person name="Karlsson R."/>
            <person name="Yazdan S."/>
            <person name="Boulund F."/>
            <person name="Johnning A."/>
            <person name="Engstrand L."/>
            <person name="Kristiansson E."/>
            <person name="Moore E."/>
        </authorList>
    </citation>
    <scope>NUCLEOTIDE SEQUENCE [LARGE SCALE GENOMIC DNA]</scope>
    <source>
        <strain evidence="4">CCUG 4441</strain>
    </source>
</reference>
<evidence type="ECO:0000313" key="4">
    <source>
        <dbReference type="Proteomes" id="UP000191025"/>
    </source>
</evidence>
<dbReference type="PROSITE" id="PS50878">
    <property type="entry name" value="RT_POL"/>
    <property type="match status" value="1"/>
</dbReference>
<comment type="similarity">
    <text evidence="1">Belongs to the bacterial reverse transcriptase family.</text>
</comment>
<evidence type="ECO:0000313" key="3">
    <source>
        <dbReference type="EMBL" id="OPH33166.1"/>
    </source>
</evidence>
<dbReference type="RefSeq" id="WP_062500497.1">
    <property type="nucleotide sequence ID" value="NZ_JARDJM010000008.1"/>
</dbReference>
<protein>
    <recommendedName>
        <fullName evidence="2">Reverse transcriptase domain-containing protein</fullName>
    </recommendedName>
</protein>
<dbReference type="Pfam" id="PF00078">
    <property type="entry name" value="RVT_1"/>
    <property type="match status" value="1"/>
</dbReference>
<dbReference type="EMBL" id="MXAN01000130">
    <property type="protein sequence ID" value="OPH33166.1"/>
    <property type="molecule type" value="Genomic_DNA"/>
</dbReference>
<evidence type="ECO:0000256" key="1">
    <source>
        <dbReference type="ARBA" id="ARBA00034120"/>
    </source>
</evidence>
<gene>
    <name evidence="3" type="ORF">B5J94_13590</name>
</gene>
<dbReference type="InterPro" id="IPR051083">
    <property type="entry name" value="GrpII_Intron_Splice-Mob/Def"/>
</dbReference>
<dbReference type="PANTHER" id="PTHR34047:SF8">
    <property type="entry name" value="PROTEIN YKFC"/>
    <property type="match status" value="1"/>
</dbReference>
<sequence>MRTPLTPTFYLLFLIMKEKNLWFKVKSYPHIGLPITQKDCNKVINYITNPENIKNHAFCPFIHTQIITPKFRKGYDGDGNLLHNGKRIHQKKKVRNIYYANHWDANIFAYYSHLLSQNYECVLKQKGLTEVVTAYRKIPKNNSNQTGKDIGKCNIDFANDVFEYIREYTQKHQEIAVIAFDIEQFFDNLDHKILKKAWENIIKKTNLPDDHYNVYKAITKFSYVKANDLFQLFQNEIIVKSKSGNIRKKPIKKLEYLRNQNAIAFCELKDIQKIRKSGLIQNNKYEKCTITNQKKLKNYGICQGSSISATLANIYMLEFDELIHHKIQEIGGIYRRYSDDMVVICPIDHKDEVLGLFETKIKSISKLNINPKKTQIFYFKLNGNNEITCLQEFNGKINHNSHKKKFEYLGFSFNGQHVYLKNSALANYYRKMSMGVRRCHFYANHIRNDTQGKIFKNRLYRQYSYIGAKPARVGKTKNKWKPSKRKNWGNFIGYAMRADQILTNSRIKYQLKNHWKILNARINK</sequence>
<dbReference type="InterPro" id="IPR043502">
    <property type="entry name" value="DNA/RNA_pol_sf"/>
</dbReference>
<dbReference type="SUPFAM" id="SSF56672">
    <property type="entry name" value="DNA/RNA polymerases"/>
    <property type="match status" value="1"/>
</dbReference>